<dbReference type="RefSeq" id="WP_255314824.1">
    <property type="nucleotide sequence ID" value="NZ_JAXGGM010000006.1"/>
</dbReference>
<proteinExistence type="predicted"/>
<protein>
    <submittedName>
        <fullName evidence="2">Uncharacterized protein</fullName>
    </submittedName>
</protein>
<feature type="transmembrane region" description="Helical" evidence="1">
    <location>
        <begin position="12"/>
        <end position="34"/>
    </location>
</feature>
<keyword evidence="1" id="KW-0812">Transmembrane</keyword>
<keyword evidence="1" id="KW-0472">Membrane</keyword>
<reference evidence="2" key="1">
    <citation type="submission" date="2016-09" db="EMBL/GenBank/DDBJ databases">
        <title>A plasmid goes viral.</title>
        <authorList>
            <person name="Erdmann S."/>
            <person name="Tschitschko B."/>
            <person name="Cavicchioli R."/>
        </authorList>
    </citation>
    <scope>NUCLEOTIDE SEQUENCE</scope>
    <source>
        <strain evidence="2">HLS1</strain>
        <plasmid evidence="2">pR1SE2</plasmid>
    </source>
</reference>
<organism evidence="2">
    <name type="scientific">Halorubrum lacusprofundi</name>
    <dbReference type="NCBI Taxonomy" id="2247"/>
    <lineage>
        <taxon>Archaea</taxon>
        <taxon>Methanobacteriati</taxon>
        <taxon>Methanobacteriota</taxon>
        <taxon>Stenosarchaea group</taxon>
        <taxon>Halobacteria</taxon>
        <taxon>Halobacteriales</taxon>
        <taxon>Haloferacaceae</taxon>
        <taxon>Halorubrum</taxon>
    </lineage>
</organism>
<dbReference type="EMBL" id="KX906370">
    <property type="protein sequence ID" value="ASK38193.1"/>
    <property type="molecule type" value="Genomic_DNA"/>
</dbReference>
<name>A0A220SX95_9EURY</name>
<dbReference type="AlphaFoldDB" id="A0A220SX95"/>
<accession>A0A220SX95</accession>
<keyword evidence="2" id="KW-0614">Plasmid</keyword>
<sequence>MTAAVVSLGYAVFFAVSILSFVGAFMTIMTARIVTRLFTMHR</sequence>
<evidence type="ECO:0000256" key="1">
    <source>
        <dbReference type="SAM" id="Phobius"/>
    </source>
</evidence>
<evidence type="ECO:0000313" key="2">
    <source>
        <dbReference type="EMBL" id="ASK38193.1"/>
    </source>
</evidence>
<geneLocation type="plasmid" evidence="2">
    <name>pR1SE2</name>
</geneLocation>
<keyword evidence="1" id="KW-1133">Transmembrane helix</keyword>